<protein>
    <recommendedName>
        <fullName evidence="1">Retrovirus-related Pol polyprotein from transposon TNT 1-94-like beta-barrel domain-containing protein</fullName>
    </recommendedName>
</protein>
<organism evidence="2">
    <name type="scientific">Setaria italica</name>
    <name type="common">Foxtail millet</name>
    <name type="synonym">Panicum italicum</name>
    <dbReference type="NCBI Taxonomy" id="4555"/>
    <lineage>
        <taxon>Eukaryota</taxon>
        <taxon>Viridiplantae</taxon>
        <taxon>Streptophyta</taxon>
        <taxon>Embryophyta</taxon>
        <taxon>Tracheophyta</taxon>
        <taxon>Spermatophyta</taxon>
        <taxon>Magnoliopsida</taxon>
        <taxon>Liliopsida</taxon>
        <taxon>Poales</taxon>
        <taxon>Poaceae</taxon>
        <taxon>PACMAD clade</taxon>
        <taxon>Panicoideae</taxon>
        <taxon>Panicodae</taxon>
        <taxon>Paniceae</taxon>
        <taxon>Cenchrinae</taxon>
        <taxon>Setaria</taxon>
    </lineage>
</organism>
<dbReference type="Pfam" id="PF22936">
    <property type="entry name" value="Pol_BBD"/>
    <property type="match status" value="1"/>
</dbReference>
<proteinExistence type="predicted"/>
<name>A0A368SAS8_SETIT</name>
<reference evidence="2" key="2">
    <citation type="submission" date="2015-07" db="EMBL/GenBank/DDBJ databases">
        <authorList>
            <person name="Noorani M."/>
        </authorList>
    </citation>
    <scope>NUCLEOTIDE SEQUENCE</scope>
    <source>
        <strain evidence="2">Yugu1</strain>
    </source>
</reference>
<dbReference type="STRING" id="4555.A0A368SAS8"/>
<sequence>MLQGYQVLAEPWPIAVADGHPLVVVGIGSISQEGFMIPNVFHVQGLKMNLISVSQLDRGHGLFSGFHDGMCKVLKRGGDVVGGGFLLANGLYELSFLEVPETETGEEAGSTIQPM</sequence>
<dbReference type="InterPro" id="IPR054722">
    <property type="entry name" value="PolX-like_BBD"/>
</dbReference>
<dbReference type="EMBL" id="CM003535">
    <property type="protein sequence ID" value="RCV39547.1"/>
    <property type="molecule type" value="Genomic_DNA"/>
</dbReference>
<gene>
    <name evidence="2" type="ORF">SETIT_8G233300v2</name>
</gene>
<reference evidence="2" key="1">
    <citation type="journal article" date="2012" name="Nat. Biotechnol.">
        <title>Reference genome sequence of the model plant Setaria.</title>
        <authorList>
            <person name="Bennetzen J.L."/>
            <person name="Schmutz J."/>
            <person name="Wang H."/>
            <person name="Percifield R."/>
            <person name="Hawkins J."/>
            <person name="Pontaroli A.C."/>
            <person name="Estep M."/>
            <person name="Feng L."/>
            <person name="Vaughn J.N."/>
            <person name="Grimwood J."/>
            <person name="Jenkins J."/>
            <person name="Barry K."/>
            <person name="Lindquist E."/>
            <person name="Hellsten U."/>
            <person name="Deshpande S."/>
            <person name="Wang X."/>
            <person name="Wu X."/>
            <person name="Mitros T."/>
            <person name="Triplett J."/>
            <person name="Yang X."/>
            <person name="Ye C.Y."/>
            <person name="Mauro-Herrera M."/>
            <person name="Wang L."/>
            <person name="Li P."/>
            <person name="Sharma M."/>
            <person name="Sharma R."/>
            <person name="Ronald P.C."/>
            <person name="Panaud O."/>
            <person name="Kellogg E.A."/>
            <person name="Brutnell T.P."/>
            <person name="Doust A.N."/>
            <person name="Tuskan G.A."/>
            <person name="Rokhsar D."/>
            <person name="Devos K.M."/>
        </authorList>
    </citation>
    <scope>NUCLEOTIDE SEQUENCE [LARGE SCALE GENOMIC DNA]</scope>
    <source>
        <strain evidence="2">Yugu1</strain>
    </source>
</reference>
<dbReference type="OrthoDB" id="669612at2759"/>
<accession>A0A368SAS8</accession>
<evidence type="ECO:0000259" key="1">
    <source>
        <dbReference type="Pfam" id="PF22936"/>
    </source>
</evidence>
<dbReference type="AlphaFoldDB" id="A0A368SAS8"/>
<evidence type="ECO:0000313" key="2">
    <source>
        <dbReference type="EMBL" id="RCV39547.1"/>
    </source>
</evidence>
<feature type="domain" description="Retrovirus-related Pol polyprotein from transposon TNT 1-94-like beta-barrel" evidence="1">
    <location>
        <begin position="10"/>
        <end position="58"/>
    </location>
</feature>